<dbReference type="EMBL" id="VICH01000011">
    <property type="protein sequence ID" value="TQV66269.1"/>
    <property type="molecule type" value="Genomic_DNA"/>
</dbReference>
<dbReference type="InterPro" id="IPR002104">
    <property type="entry name" value="Integrase_catalytic"/>
</dbReference>
<protein>
    <submittedName>
        <fullName evidence="8">Site-specific integrase</fullName>
    </submittedName>
</protein>
<comment type="similarity">
    <text evidence="1">Belongs to the 'phage' integrase family.</text>
</comment>
<dbReference type="AlphaFoldDB" id="A0A545SMS5"/>
<proteinExistence type="inferred from homology"/>
<organism evidence="8 9">
    <name type="scientific">Aliiroseovarius halocynthiae</name>
    <dbReference type="NCBI Taxonomy" id="985055"/>
    <lineage>
        <taxon>Bacteria</taxon>
        <taxon>Pseudomonadati</taxon>
        <taxon>Pseudomonadota</taxon>
        <taxon>Alphaproteobacteria</taxon>
        <taxon>Rhodobacterales</taxon>
        <taxon>Paracoccaceae</taxon>
        <taxon>Aliiroseovarius</taxon>
    </lineage>
</organism>
<keyword evidence="9" id="KW-1185">Reference proteome</keyword>
<feature type="domain" description="Tyr recombinase" evidence="6">
    <location>
        <begin position="184"/>
        <end position="382"/>
    </location>
</feature>
<evidence type="ECO:0000256" key="3">
    <source>
        <dbReference type="ARBA" id="ARBA00023125"/>
    </source>
</evidence>
<dbReference type="SUPFAM" id="SSF56349">
    <property type="entry name" value="DNA breaking-rejoining enzymes"/>
    <property type="match status" value="1"/>
</dbReference>
<dbReference type="GO" id="GO:0006310">
    <property type="term" value="P:DNA recombination"/>
    <property type="evidence" value="ECO:0007669"/>
    <property type="project" value="UniProtKB-KW"/>
</dbReference>
<dbReference type="PANTHER" id="PTHR30349:SF64">
    <property type="entry name" value="PROPHAGE INTEGRASE INTD-RELATED"/>
    <property type="match status" value="1"/>
</dbReference>
<sequence length="386" mass="45011">MARLYKRTKTLKGKEATYYVVRFKDQDGKLRDRQFTRRYEADAFIEEVAELVRQKAFSVTATMPFRDLAEKFLEASAIGRNGRKPLVRRTIYSYRMYLNKYLLPRIGDTPINQLNRAALNELVQELIMDTNKRATARHAFAVVKVCLTYATEMDYLPSHAARGIVVQEDPSEYVDKDGSGTEEERFAVPTRGEIRKILKTAKERRDTYPHKQVRDAWKRFYPMIMFLALTGVRSSEMRAVRWSDIDWIERKVRIRRSADGETCEIGPLKSRHARRDVPLPEPLYQELLAIRRDDSSLIFGGPKTGRPPTHSTISFRHWHPLLEEAGVKKYGLHALRHYYATQLLSSNVDLLSVKRWMGHHSAAFTIDRYGHYIKENATKRIQKVKF</sequence>
<keyword evidence="2" id="KW-0229">DNA integration</keyword>
<reference evidence="8 9" key="1">
    <citation type="submission" date="2019-06" db="EMBL/GenBank/DDBJ databases">
        <title>A novel species of marine bacteria.</title>
        <authorList>
            <person name="Wang Y."/>
        </authorList>
    </citation>
    <scope>NUCLEOTIDE SEQUENCE [LARGE SCALE GENOMIC DNA]</scope>
    <source>
        <strain evidence="8 9">MA1-10</strain>
    </source>
</reference>
<dbReference type="Gene3D" id="1.10.443.10">
    <property type="entry name" value="Intergrase catalytic core"/>
    <property type="match status" value="1"/>
</dbReference>
<evidence type="ECO:0000259" key="6">
    <source>
        <dbReference type="PROSITE" id="PS51898"/>
    </source>
</evidence>
<dbReference type="PROSITE" id="PS51898">
    <property type="entry name" value="TYR_RECOMBINASE"/>
    <property type="match status" value="1"/>
</dbReference>
<dbReference type="Proteomes" id="UP000315816">
    <property type="component" value="Unassembled WGS sequence"/>
</dbReference>
<dbReference type="GO" id="GO:0003677">
    <property type="term" value="F:DNA binding"/>
    <property type="evidence" value="ECO:0007669"/>
    <property type="project" value="UniProtKB-UniRule"/>
</dbReference>
<evidence type="ECO:0000256" key="2">
    <source>
        <dbReference type="ARBA" id="ARBA00022908"/>
    </source>
</evidence>
<dbReference type="InterPro" id="IPR010998">
    <property type="entry name" value="Integrase_recombinase_N"/>
</dbReference>
<dbReference type="Pfam" id="PF00589">
    <property type="entry name" value="Phage_integrase"/>
    <property type="match status" value="1"/>
</dbReference>
<gene>
    <name evidence="8" type="ORF">FIL88_14575</name>
</gene>
<keyword evidence="3 5" id="KW-0238">DNA-binding</keyword>
<evidence type="ECO:0000256" key="5">
    <source>
        <dbReference type="PROSITE-ProRule" id="PRU01248"/>
    </source>
</evidence>
<dbReference type="InterPro" id="IPR044068">
    <property type="entry name" value="CB"/>
</dbReference>
<evidence type="ECO:0000259" key="7">
    <source>
        <dbReference type="PROSITE" id="PS51900"/>
    </source>
</evidence>
<evidence type="ECO:0000313" key="9">
    <source>
        <dbReference type="Proteomes" id="UP000315816"/>
    </source>
</evidence>
<dbReference type="Gene3D" id="1.10.150.130">
    <property type="match status" value="1"/>
</dbReference>
<dbReference type="CDD" id="cd01189">
    <property type="entry name" value="INT_ICEBs1_C_like"/>
    <property type="match status" value="1"/>
</dbReference>
<dbReference type="GO" id="GO:0015074">
    <property type="term" value="P:DNA integration"/>
    <property type="evidence" value="ECO:0007669"/>
    <property type="project" value="UniProtKB-KW"/>
</dbReference>
<dbReference type="PANTHER" id="PTHR30349">
    <property type="entry name" value="PHAGE INTEGRASE-RELATED"/>
    <property type="match status" value="1"/>
</dbReference>
<dbReference type="PROSITE" id="PS51900">
    <property type="entry name" value="CB"/>
    <property type="match status" value="1"/>
</dbReference>
<comment type="caution">
    <text evidence="8">The sequence shown here is derived from an EMBL/GenBank/DDBJ whole genome shotgun (WGS) entry which is preliminary data.</text>
</comment>
<feature type="domain" description="Core-binding (CB)" evidence="7">
    <location>
        <begin position="63"/>
        <end position="151"/>
    </location>
</feature>
<dbReference type="InterPro" id="IPR011010">
    <property type="entry name" value="DNA_brk_join_enz"/>
</dbReference>
<dbReference type="InterPro" id="IPR013762">
    <property type="entry name" value="Integrase-like_cat_sf"/>
</dbReference>
<dbReference type="OrthoDB" id="9785687at2"/>
<dbReference type="InterPro" id="IPR050090">
    <property type="entry name" value="Tyrosine_recombinase_XerCD"/>
</dbReference>
<evidence type="ECO:0000313" key="8">
    <source>
        <dbReference type="EMBL" id="TQV66269.1"/>
    </source>
</evidence>
<accession>A0A545SMS5</accession>
<evidence type="ECO:0000256" key="4">
    <source>
        <dbReference type="ARBA" id="ARBA00023172"/>
    </source>
</evidence>
<keyword evidence="4" id="KW-0233">DNA recombination</keyword>
<dbReference type="RefSeq" id="WP_142854600.1">
    <property type="nucleotide sequence ID" value="NZ_FXWW01000006.1"/>
</dbReference>
<evidence type="ECO:0000256" key="1">
    <source>
        <dbReference type="ARBA" id="ARBA00008857"/>
    </source>
</evidence>
<name>A0A545SMS5_9RHOB</name>